<dbReference type="InterPro" id="IPR046980">
    <property type="entry name" value="KefG/KefF"/>
</dbReference>
<evidence type="ECO:0000313" key="4">
    <source>
        <dbReference type="Proteomes" id="UP001057134"/>
    </source>
</evidence>
<name>A0ABY4RNW4_9BACL</name>
<dbReference type="RefSeq" id="WP_249866078.1">
    <property type="nucleotide sequence ID" value="NZ_CP027059.1"/>
</dbReference>
<protein>
    <submittedName>
        <fullName evidence="3">General stress protein 14</fullName>
        <ecNumber evidence="3">1.6.99.-</ecNumber>
    </submittedName>
</protein>
<reference evidence="3" key="2">
    <citation type="journal article" date="2021" name="J Anim Sci Technol">
        <title>Complete genome sequence of Paenibacillus konkukensis sp. nov. SK3146 as a potential probiotic strain.</title>
        <authorList>
            <person name="Jung H.I."/>
            <person name="Park S."/>
            <person name="Niu K.M."/>
            <person name="Lee S.W."/>
            <person name="Kothari D."/>
            <person name="Yi K.J."/>
            <person name="Kim S.K."/>
        </authorList>
    </citation>
    <scope>NUCLEOTIDE SEQUENCE</scope>
    <source>
        <strain evidence="3">SK3146</strain>
    </source>
</reference>
<dbReference type="PANTHER" id="PTHR47307">
    <property type="entry name" value="GLUTATHIONE-REGULATED POTASSIUM-EFFLUX SYSTEM ANCILLARY PROTEIN KEFG"/>
    <property type="match status" value="1"/>
</dbReference>
<dbReference type="GO" id="GO:0016491">
    <property type="term" value="F:oxidoreductase activity"/>
    <property type="evidence" value="ECO:0007669"/>
    <property type="project" value="UniProtKB-KW"/>
</dbReference>
<reference evidence="3" key="1">
    <citation type="submission" date="2018-02" db="EMBL/GenBank/DDBJ databases">
        <authorList>
            <person name="Kim S.-K."/>
            <person name="Jung H.-I."/>
            <person name="Lee S.-W."/>
        </authorList>
    </citation>
    <scope>NUCLEOTIDE SEQUENCE</scope>
    <source>
        <strain evidence="3">SK3146</strain>
    </source>
</reference>
<accession>A0ABY4RNW4</accession>
<organism evidence="3 4">
    <name type="scientific">Paenibacillus konkukensis</name>
    <dbReference type="NCBI Taxonomy" id="2020716"/>
    <lineage>
        <taxon>Bacteria</taxon>
        <taxon>Bacillati</taxon>
        <taxon>Bacillota</taxon>
        <taxon>Bacilli</taxon>
        <taxon>Bacillales</taxon>
        <taxon>Paenibacillaceae</taxon>
        <taxon>Paenibacillus</taxon>
    </lineage>
</organism>
<gene>
    <name evidence="3" type="primary">ywrO</name>
    <name evidence="3" type="ORF">SK3146_03374</name>
</gene>
<evidence type="ECO:0000313" key="3">
    <source>
        <dbReference type="EMBL" id="UQZ84141.1"/>
    </source>
</evidence>
<dbReference type="PANTHER" id="PTHR47307:SF1">
    <property type="entry name" value="GLUTATHIONE-REGULATED POTASSIUM-EFFLUX SYSTEM ANCILLARY PROTEIN KEFG"/>
    <property type="match status" value="1"/>
</dbReference>
<dbReference type="SUPFAM" id="SSF52218">
    <property type="entry name" value="Flavoproteins"/>
    <property type="match status" value="1"/>
</dbReference>
<dbReference type="Proteomes" id="UP001057134">
    <property type="component" value="Chromosome"/>
</dbReference>
<proteinExistence type="predicted"/>
<dbReference type="InterPro" id="IPR029039">
    <property type="entry name" value="Flavoprotein-like_sf"/>
</dbReference>
<dbReference type="InterPro" id="IPR003680">
    <property type="entry name" value="Flavodoxin_fold"/>
</dbReference>
<keyword evidence="1 3" id="KW-0560">Oxidoreductase</keyword>
<feature type="domain" description="Flavodoxin-like fold" evidence="2">
    <location>
        <begin position="1"/>
        <end position="168"/>
    </location>
</feature>
<dbReference type="EMBL" id="CP027059">
    <property type="protein sequence ID" value="UQZ84141.1"/>
    <property type="molecule type" value="Genomic_DNA"/>
</dbReference>
<sequence>MNVLVIAVHPHMEQSRINKRWLEELKQHRTVTIHDLYAAYPDERIDVGQEQARLEACDRIVLQFPFYWYSSPPLLKKWLDDVLTYGWAYGSSGDKLHGKQFALAVSTGSPEEAYQAGGRNQFSMSELLKPFQATSNLIGTVFIPPFVLHGIHALSEEELSLNAKRYADYVLQPM</sequence>
<keyword evidence="4" id="KW-1185">Reference proteome</keyword>
<evidence type="ECO:0000259" key="2">
    <source>
        <dbReference type="Pfam" id="PF02525"/>
    </source>
</evidence>
<dbReference type="Pfam" id="PF02525">
    <property type="entry name" value="Flavodoxin_2"/>
    <property type="match status" value="1"/>
</dbReference>
<dbReference type="Gene3D" id="3.40.50.360">
    <property type="match status" value="1"/>
</dbReference>
<dbReference type="EC" id="1.6.99.-" evidence="3"/>
<evidence type="ECO:0000256" key="1">
    <source>
        <dbReference type="ARBA" id="ARBA00023002"/>
    </source>
</evidence>